<dbReference type="InterPro" id="IPR022907">
    <property type="entry name" value="VapC_family"/>
</dbReference>
<comment type="cofactor">
    <cofactor evidence="5">
        <name>Mg(2+)</name>
        <dbReference type="ChEBI" id="CHEBI:18420"/>
    </cofactor>
</comment>
<evidence type="ECO:0000256" key="3">
    <source>
        <dbReference type="ARBA" id="ARBA00022723"/>
    </source>
</evidence>
<evidence type="ECO:0000259" key="6">
    <source>
        <dbReference type="Pfam" id="PF01850"/>
    </source>
</evidence>
<proteinExistence type="inferred from homology"/>
<comment type="similarity">
    <text evidence="5">Belongs to the PINc/VapC protein family.</text>
</comment>
<comment type="caution">
    <text evidence="7">The sequence shown here is derived from an EMBL/GenBank/DDBJ whole genome shotgun (WGS) entry which is preliminary data.</text>
</comment>
<keyword evidence="1 5" id="KW-1277">Toxin-antitoxin system</keyword>
<dbReference type="InterPro" id="IPR029060">
    <property type="entry name" value="PIN-like_dom_sf"/>
</dbReference>
<dbReference type="InterPro" id="IPR039018">
    <property type="entry name" value="VapC20-like"/>
</dbReference>
<gene>
    <name evidence="5" type="primary">vapC</name>
    <name evidence="7" type="ORF">HYY65_02150</name>
</gene>
<dbReference type="HAMAP" id="MF_00265">
    <property type="entry name" value="VapC_Nob1"/>
    <property type="match status" value="1"/>
</dbReference>
<keyword evidence="5" id="KW-0800">Toxin</keyword>
<protein>
    <recommendedName>
        <fullName evidence="5">Ribonuclease VapC</fullName>
        <shortName evidence="5">RNase VapC</shortName>
        <ecNumber evidence="5">3.1.-.-</ecNumber>
    </recommendedName>
    <alternativeName>
        <fullName evidence="5">Toxin VapC</fullName>
    </alternativeName>
</protein>
<dbReference type="GO" id="GO:0090729">
    <property type="term" value="F:toxin activity"/>
    <property type="evidence" value="ECO:0007669"/>
    <property type="project" value="UniProtKB-KW"/>
</dbReference>
<dbReference type="Pfam" id="PF01850">
    <property type="entry name" value="PIN"/>
    <property type="match status" value="1"/>
</dbReference>
<accession>A0A932GN15</accession>
<evidence type="ECO:0000313" key="8">
    <source>
        <dbReference type="Proteomes" id="UP000741360"/>
    </source>
</evidence>
<feature type="binding site" evidence="5">
    <location>
        <position position="5"/>
    </location>
    <ligand>
        <name>Mg(2+)</name>
        <dbReference type="ChEBI" id="CHEBI:18420"/>
    </ligand>
</feature>
<dbReference type="GO" id="GO:0016787">
    <property type="term" value="F:hydrolase activity"/>
    <property type="evidence" value="ECO:0007669"/>
    <property type="project" value="UniProtKB-KW"/>
</dbReference>
<evidence type="ECO:0000313" key="7">
    <source>
        <dbReference type="EMBL" id="MBI3013875.1"/>
    </source>
</evidence>
<reference evidence="7" key="1">
    <citation type="submission" date="2020-07" db="EMBL/GenBank/DDBJ databases">
        <title>Huge and variable diversity of episymbiotic CPR bacteria and DPANN archaea in groundwater ecosystems.</title>
        <authorList>
            <person name="He C.Y."/>
            <person name="Keren R."/>
            <person name="Whittaker M."/>
            <person name="Farag I.F."/>
            <person name="Doudna J."/>
            <person name="Cate J.H.D."/>
            <person name="Banfield J.F."/>
        </authorList>
    </citation>
    <scope>NUCLEOTIDE SEQUENCE</scope>
    <source>
        <strain evidence="7">NC_groundwater_717_Ag_S-0.2um_59_8</strain>
    </source>
</reference>
<dbReference type="GO" id="GO:0004521">
    <property type="term" value="F:RNA endonuclease activity"/>
    <property type="evidence" value="ECO:0007669"/>
    <property type="project" value="InterPro"/>
</dbReference>
<organism evidence="7 8">
    <name type="scientific">Tectimicrobiota bacterium</name>
    <dbReference type="NCBI Taxonomy" id="2528274"/>
    <lineage>
        <taxon>Bacteria</taxon>
        <taxon>Pseudomonadati</taxon>
        <taxon>Nitrospinota/Tectimicrobiota group</taxon>
        <taxon>Candidatus Tectimicrobiota</taxon>
    </lineage>
</organism>
<keyword evidence="5" id="KW-0460">Magnesium</keyword>
<keyword evidence="4 5" id="KW-0378">Hydrolase</keyword>
<dbReference type="Gene3D" id="3.40.50.1010">
    <property type="entry name" value="5'-nuclease"/>
    <property type="match status" value="1"/>
</dbReference>
<dbReference type="GO" id="GO:0016075">
    <property type="term" value="P:rRNA catabolic process"/>
    <property type="evidence" value="ECO:0007669"/>
    <property type="project" value="TreeGrafter"/>
</dbReference>
<feature type="domain" description="PIN" evidence="6">
    <location>
        <begin position="2"/>
        <end position="123"/>
    </location>
</feature>
<dbReference type="PANTHER" id="PTHR42188:SF1">
    <property type="entry name" value="23S RRNA-SPECIFIC ENDONUCLEASE VAPC20"/>
    <property type="match status" value="1"/>
</dbReference>
<keyword evidence="2 5" id="KW-0540">Nuclease</keyword>
<sequence>MIFLDTSAIYAMADRADPRQEHAKERFQALLDSSEGILTHNYVIVGAMALIQSRLGLAAALKLAHDCRVFDIEWVDEATHEEAVRRLARLGKRRVSLVDQVSFLAMRRRGIQTVLAFDPDFEKEGFQLFRGRG</sequence>
<dbReference type="GO" id="GO:0000287">
    <property type="term" value="F:magnesium ion binding"/>
    <property type="evidence" value="ECO:0007669"/>
    <property type="project" value="UniProtKB-UniRule"/>
</dbReference>
<comment type="function">
    <text evidence="5">Toxic component of a toxin-antitoxin (TA) system. An RNase.</text>
</comment>
<evidence type="ECO:0000256" key="4">
    <source>
        <dbReference type="ARBA" id="ARBA00022801"/>
    </source>
</evidence>
<evidence type="ECO:0000256" key="2">
    <source>
        <dbReference type="ARBA" id="ARBA00022722"/>
    </source>
</evidence>
<dbReference type="EC" id="3.1.-.-" evidence="5"/>
<keyword evidence="3 5" id="KW-0479">Metal-binding</keyword>
<name>A0A932GN15_UNCTE</name>
<dbReference type="PANTHER" id="PTHR42188">
    <property type="entry name" value="23S RRNA-SPECIFIC ENDONUCLEASE VAPC20"/>
    <property type="match status" value="1"/>
</dbReference>
<dbReference type="Proteomes" id="UP000741360">
    <property type="component" value="Unassembled WGS sequence"/>
</dbReference>
<dbReference type="EMBL" id="JACPSX010000037">
    <property type="protein sequence ID" value="MBI3013875.1"/>
    <property type="molecule type" value="Genomic_DNA"/>
</dbReference>
<dbReference type="InterPro" id="IPR002716">
    <property type="entry name" value="PIN_dom"/>
</dbReference>
<evidence type="ECO:0000256" key="1">
    <source>
        <dbReference type="ARBA" id="ARBA00022649"/>
    </source>
</evidence>
<feature type="binding site" evidence="5">
    <location>
        <position position="99"/>
    </location>
    <ligand>
        <name>Mg(2+)</name>
        <dbReference type="ChEBI" id="CHEBI:18420"/>
    </ligand>
</feature>
<dbReference type="SUPFAM" id="SSF88723">
    <property type="entry name" value="PIN domain-like"/>
    <property type="match status" value="1"/>
</dbReference>
<dbReference type="AlphaFoldDB" id="A0A932GN15"/>
<evidence type="ECO:0000256" key="5">
    <source>
        <dbReference type="HAMAP-Rule" id="MF_00265"/>
    </source>
</evidence>